<evidence type="ECO:0000256" key="3">
    <source>
        <dbReference type="SAM" id="MobiDB-lite"/>
    </source>
</evidence>
<dbReference type="EMBL" id="JASJQH010000291">
    <property type="protein sequence ID" value="KAK9765277.1"/>
    <property type="molecule type" value="Genomic_DNA"/>
</dbReference>
<dbReference type="InterPro" id="IPR038274">
    <property type="entry name" value="Atg6/Beclin_C_sf"/>
</dbReference>
<feature type="region of interest" description="Disordered" evidence="3">
    <location>
        <begin position="117"/>
        <end position="136"/>
    </location>
</feature>
<accession>A0ABR2WUU7</accession>
<evidence type="ECO:0000256" key="2">
    <source>
        <dbReference type="SAM" id="Coils"/>
    </source>
</evidence>
<feature type="domain" description="Atg6 BARA" evidence="4">
    <location>
        <begin position="293"/>
        <end position="467"/>
    </location>
</feature>
<proteinExistence type="inferred from homology"/>
<comment type="caution">
    <text evidence="6">The sequence shown here is derived from an EMBL/GenBank/DDBJ whole genome shotgun (WGS) entry which is preliminary data.</text>
</comment>
<dbReference type="InterPro" id="IPR040455">
    <property type="entry name" value="Atg6_BARA"/>
</dbReference>
<dbReference type="Gene3D" id="6.10.250.3110">
    <property type="match status" value="1"/>
</dbReference>
<feature type="domain" description="Atg6/beclin coiled-coil" evidence="5">
    <location>
        <begin position="162"/>
        <end position="290"/>
    </location>
</feature>
<sequence>MTSFNSIHCQRCKQSLKIDESLLDSNNTFDHLIDSFSSTHQFDVEHINSADPLHTENGKEVPKKPRELPISATPLVKRIITPNRSSSPNLLSSPMENNKENLPTPSDSYVMLSRSIEPTTQNSSESNGKLDIDSKPTSLSHRVRVVNRLAEIMSSKTDVDHPLCQECTEMLLDSMSEKLNQLSKEYECYKKFIEKIDSEAGDDFDQEALNEEIEDLNNQQKVAIDSLEEMDLQLAGLKDELESLEKEARQIDGLEESYWQDYNEFQIQLQEFQNERDSVNLKYDHDARELERLQKTNVYNDTFNIGHDGHFGTINGFRLGRLPNQSVEWSEINAAWGQTALLLYTIANKLRFKFKTYRLVPLGSFSRIEKIDGDRASYELYGSGDLHIGRLLQNRRFDNAMVAFLNCLQQLGDFAEQQDTNLKLPYRINKDKIGEASIKLQFNQDEIWTRALKYTLTNAKWILAFACSSQDRTRPRTNSPR</sequence>
<reference evidence="6 7" key="1">
    <citation type="submission" date="2023-04" db="EMBL/GenBank/DDBJ databases">
        <title>Genome of Basidiobolus ranarum AG-B5.</title>
        <authorList>
            <person name="Stajich J.E."/>
            <person name="Carter-House D."/>
            <person name="Gryganskyi A."/>
        </authorList>
    </citation>
    <scope>NUCLEOTIDE SEQUENCE [LARGE SCALE GENOMIC DNA]</scope>
    <source>
        <strain evidence="6 7">AG-B5</strain>
    </source>
</reference>
<evidence type="ECO:0000259" key="4">
    <source>
        <dbReference type="Pfam" id="PF04111"/>
    </source>
</evidence>
<evidence type="ECO:0000313" key="7">
    <source>
        <dbReference type="Proteomes" id="UP001479436"/>
    </source>
</evidence>
<organism evidence="6 7">
    <name type="scientific">Basidiobolus ranarum</name>
    <dbReference type="NCBI Taxonomy" id="34480"/>
    <lineage>
        <taxon>Eukaryota</taxon>
        <taxon>Fungi</taxon>
        <taxon>Fungi incertae sedis</taxon>
        <taxon>Zoopagomycota</taxon>
        <taxon>Entomophthoromycotina</taxon>
        <taxon>Basidiobolomycetes</taxon>
        <taxon>Basidiobolales</taxon>
        <taxon>Basidiobolaceae</taxon>
        <taxon>Basidiobolus</taxon>
    </lineage>
</organism>
<dbReference type="Pfam" id="PF17675">
    <property type="entry name" value="APG6_N"/>
    <property type="match status" value="1"/>
</dbReference>
<keyword evidence="2" id="KW-0175">Coiled coil</keyword>
<dbReference type="PANTHER" id="PTHR12768">
    <property type="entry name" value="BECLIN 1"/>
    <property type="match status" value="1"/>
</dbReference>
<gene>
    <name evidence="6" type="primary">atg6</name>
    <name evidence="6" type="ORF">K7432_006530</name>
</gene>
<evidence type="ECO:0000256" key="1">
    <source>
        <dbReference type="ARBA" id="ARBA00005965"/>
    </source>
</evidence>
<evidence type="ECO:0000313" key="6">
    <source>
        <dbReference type="EMBL" id="KAK9765277.1"/>
    </source>
</evidence>
<name>A0ABR2WUU7_9FUNG</name>
<dbReference type="InterPro" id="IPR041691">
    <property type="entry name" value="Atg6/beclin_CC"/>
</dbReference>
<evidence type="ECO:0000259" key="5">
    <source>
        <dbReference type="Pfam" id="PF17675"/>
    </source>
</evidence>
<dbReference type="PANTHER" id="PTHR12768:SF4">
    <property type="entry name" value="BECLIN-1"/>
    <property type="match status" value="1"/>
</dbReference>
<feature type="coiled-coil region" evidence="2">
    <location>
        <begin position="206"/>
        <end position="282"/>
    </location>
</feature>
<dbReference type="InterPro" id="IPR007243">
    <property type="entry name" value="Atg6/Beclin"/>
</dbReference>
<feature type="region of interest" description="Disordered" evidence="3">
    <location>
        <begin position="81"/>
        <end position="108"/>
    </location>
</feature>
<protein>
    <submittedName>
        <fullName evidence="6">Vacuolar protein sorting-associated protein atg6</fullName>
    </submittedName>
</protein>
<dbReference type="Gene3D" id="1.10.418.40">
    <property type="entry name" value="Autophagy protein 6/Beclin 1"/>
    <property type="match status" value="1"/>
</dbReference>
<keyword evidence="7" id="KW-1185">Reference proteome</keyword>
<comment type="similarity">
    <text evidence="1">Belongs to the beclin family.</text>
</comment>
<dbReference type="Proteomes" id="UP001479436">
    <property type="component" value="Unassembled WGS sequence"/>
</dbReference>
<dbReference type="Pfam" id="PF04111">
    <property type="entry name" value="APG6"/>
    <property type="match status" value="1"/>
</dbReference>
<feature type="compositionally biased region" description="Low complexity" evidence="3">
    <location>
        <begin position="82"/>
        <end position="94"/>
    </location>
</feature>
<feature type="compositionally biased region" description="Polar residues" evidence="3">
    <location>
        <begin position="117"/>
        <end position="127"/>
    </location>
</feature>